<keyword evidence="2" id="KW-1185">Reference proteome</keyword>
<accession>A0A940WRT5</accession>
<protein>
    <submittedName>
        <fullName evidence="1">Uncharacterized protein</fullName>
    </submittedName>
</protein>
<comment type="caution">
    <text evidence="1">The sequence shown here is derived from an EMBL/GenBank/DDBJ whole genome shotgun (WGS) entry which is preliminary data.</text>
</comment>
<evidence type="ECO:0000313" key="1">
    <source>
        <dbReference type="EMBL" id="MBP3951320.1"/>
    </source>
</evidence>
<gene>
    <name evidence="1" type="ORF">J7W16_09255</name>
</gene>
<sequence length="45" mass="5196">MFLFLRIASSVKAIRVKRLLKHSRQVLLDSQQKGIMKNSVHCTTL</sequence>
<dbReference type="Proteomes" id="UP000678228">
    <property type="component" value="Unassembled WGS sequence"/>
</dbReference>
<reference evidence="1" key="1">
    <citation type="submission" date="2021-03" db="EMBL/GenBank/DDBJ databases">
        <title>Bacillus suaedae sp. nov., isolated from Suaeda aralocaspica.</title>
        <authorList>
            <person name="Lei R.F.R."/>
        </authorList>
    </citation>
    <scope>NUCLEOTIDE SEQUENCE</scope>
    <source>
        <strain evidence="1">YZJH907-2</strain>
    </source>
</reference>
<proteinExistence type="predicted"/>
<dbReference type="RefSeq" id="WP_210597006.1">
    <property type="nucleotide sequence ID" value="NZ_JAGKSQ010000003.1"/>
</dbReference>
<organism evidence="1 2">
    <name type="scientific">Halalkalibacter suaedae</name>
    <dbReference type="NCBI Taxonomy" id="2822140"/>
    <lineage>
        <taxon>Bacteria</taxon>
        <taxon>Bacillati</taxon>
        <taxon>Bacillota</taxon>
        <taxon>Bacilli</taxon>
        <taxon>Bacillales</taxon>
        <taxon>Bacillaceae</taxon>
        <taxon>Halalkalibacter</taxon>
    </lineage>
</organism>
<dbReference type="EMBL" id="JAGKSQ010000003">
    <property type="protein sequence ID" value="MBP3951320.1"/>
    <property type="molecule type" value="Genomic_DNA"/>
</dbReference>
<evidence type="ECO:0000313" key="2">
    <source>
        <dbReference type="Proteomes" id="UP000678228"/>
    </source>
</evidence>
<name>A0A940WRT5_9BACI</name>
<dbReference type="AlphaFoldDB" id="A0A940WRT5"/>